<organism evidence="6 7">
    <name type="scientific">Saccharothrix carnea</name>
    <dbReference type="NCBI Taxonomy" id="1280637"/>
    <lineage>
        <taxon>Bacteria</taxon>
        <taxon>Bacillati</taxon>
        <taxon>Actinomycetota</taxon>
        <taxon>Actinomycetes</taxon>
        <taxon>Pseudonocardiales</taxon>
        <taxon>Pseudonocardiaceae</taxon>
        <taxon>Saccharothrix</taxon>
    </lineage>
</organism>
<feature type="transmembrane region" description="Helical" evidence="5">
    <location>
        <begin position="53"/>
        <end position="70"/>
    </location>
</feature>
<evidence type="ECO:0000256" key="3">
    <source>
        <dbReference type="ARBA" id="ARBA00022989"/>
    </source>
</evidence>
<keyword evidence="4 5" id="KW-0472">Membrane</keyword>
<dbReference type="OrthoDB" id="3576439at2"/>
<feature type="transmembrane region" description="Helical" evidence="5">
    <location>
        <begin position="12"/>
        <end position="33"/>
    </location>
</feature>
<protein>
    <submittedName>
        <fullName evidence="6">DoxX-like protein</fullName>
    </submittedName>
</protein>
<dbReference type="RefSeq" id="WP_106615307.1">
    <property type="nucleotide sequence ID" value="NZ_PYAX01000003.1"/>
</dbReference>
<feature type="transmembrane region" description="Helical" evidence="5">
    <location>
        <begin position="77"/>
        <end position="97"/>
    </location>
</feature>
<dbReference type="InterPro" id="IPR032808">
    <property type="entry name" value="DoxX"/>
</dbReference>
<gene>
    <name evidence="6" type="ORF">B0I31_103704</name>
</gene>
<dbReference type="EMBL" id="PYAX01000003">
    <property type="protein sequence ID" value="PSL56944.1"/>
    <property type="molecule type" value="Genomic_DNA"/>
</dbReference>
<keyword evidence="7" id="KW-1185">Reference proteome</keyword>
<dbReference type="Proteomes" id="UP000241118">
    <property type="component" value="Unassembled WGS sequence"/>
</dbReference>
<accession>A0A2P8IER1</accession>
<dbReference type="AlphaFoldDB" id="A0A2P8IER1"/>
<evidence type="ECO:0000256" key="1">
    <source>
        <dbReference type="ARBA" id="ARBA00004141"/>
    </source>
</evidence>
<comment type="subcellular location">
    <subcellularLocation>
        <location evidence="1">Membrane</location>
        <topology evidence="1">Multi-pass membrane protein</topology>
    </subcellularLocation>
</comment>
<evidence type="ECO:0000313" key="7">
    <source>
        <dbReference type="Proteomes" id="UP000241118"/>
    </source>
</evidence>
<comment type="caution">
    <text evidence="6">The sequence shown here is derived from an EMBL/GenBank/DDBJ whole genome shotgun (WGS) entry which is preliminary data.</text>
</comment>
<reference evidence="6 7" key="1">
    <citation type="submission" date="2018-03" db="EMBL/GenBank/DDBJ databases">
        <title>Genomic Encyclopedia of Type Strains, Phase III (KMG-III): the genomes of soil and plant-associated and newly described type strains.</title>
        <authorList>
            <person name="Whitman W."/>
        </authorList>
    </citation>
    <scope>NUCLEOTIDE SEQUENCE [LARGE SCALE GENOMIC DNA]</scope>
    <source>
        <strain evidence="6 7">CGMCC 4.7097</strain>
    </source>
</reference>
<evidence type="ECO:0000313" key="6">
    <source>
        <dbReference type="EMBL" id="PSL56944.1"/>
    </source>
</evidence>
<evidence type="ECO:0000256" key="4">
    <source>
        <dbReference type="ARBA" id="ARBA00023136"/>
    </source>
</evidence>
<evidence type="ECO:0000256" key="5">
    <source>
        <dbReference type="SAM" id="Phobius"/>
    </source>
</evidence>
<name>A0A2P8IER1_SACCR</name>
<dbReference type="Pfam" id="PF13564">
    <property type="entry name" value="DoxX_2"/>
    <property type="match status" value="1"/>
</dbReference>
<dbReference type="GO" id="GO:0016020">
    <property type="term" value="C:membrane"/>
    <property type="evidence" value="ECO:0007669"/>
    <property type="project" value="UniProtKB-SubCell"/>
</dbReference>
<keyword evidence="2 5" id="KW-0812">Transmembrane</keyword>
<evidence type="ECO:0000256" key="2">
    <source>
        <dbReference type="ARBA" id="ARBA00022692"/>
    </source>
</evidence>
<keyword evidence="3 5" id="KW-1133">Transmembrane helix</keyword>
<sequence length="133" mass="13855">MSDAARANVGPNVGNIALWLLQVLLAAYFVYSGVSLLGDDFVGKFDKIGSGQWLRYVTGVLELAGALGLLVPRLCGLAALGLVGVMTGAVATELFVLGDPDGAVLPAILLVLAAVVAWFRRDTIRALLQAFGK</sequence>
<feature type="transmembrane region" description="Helical" evidence="5">
    <location>
        <begin position="103"/>
        <end position="119"/>
    </location>
</feature>
<proteinExistence type="predicted"/>